<dbReference type="KEGG" id="fau:Fraau_1042"/>
<evidence type="ECO:0000256" key="2">
    <source>
        <dbReference type="ARBA" id="ARBA00009810"/>
    </source>
</evidence>
<dbReference type="InterPro" id="IPR012910">
    <property type="entry name" value="Plug_dom"/>
</dbReference>
<feature type="domain" description="TonB-dependent receptor-like beta-barrel" evidence="13">
    <location>
        <begin position="270"/>
        <end position="727"/>
    </location>
</feature>
<evidence type="ECO:0000256" key="7">
    <source>
        <dbReference type="ARBA" id="ARBA00023136"/>
    </source>
</evidence>
<evidence type="ECO:0000256" key="4">
    <source>
        <dbReference type="ARBA" id="ARBA00022452"/>
    </source>
</evidence>
<dbReference type="SUPFAM" id="SSF56935">
    <property type="entry name" value="Porins"/>
    <property type="match status" value="1"/>
</dbReference>
<dbReference type="CDD" id="cd01347">
    <property type="entry name" value="ligand_gated_channel"/>
    <property type="match status" value="1"/>
</dbReference>
<dbReference type="NCBIfam" id="TIGR01783">
    <property type="entry name" value="TonB-siderophor"/>
    <property type="match status" value="1"/>
</dbReference>
<evidence type="ECO:0000256" key="5">
    <source>
        <dbReference type="ARBA" id="ARBA00022692"/>
    </source>
</evidence>
<keyword evidence="3 10" id="KW-0813">Transport</keyword>
<keyword evidence="6 11" id="KW-0798">TonB box</keyword>
<dbReference type="HOGENOM" id="CLU_008287_22_1_6"/>
<reference evidence="15" key="1">
    <citation type="submission" date="2012-02" db="EMBL/GenBank/DDBJ databases">
        <title>The complete genome of Frateuria aurantia DSM 6220.</title>
        <authorList>
            <consortium name="US DOE Joint Genome Institute (JGI-PGF)"/>
            <person name="Lucas S."/>
            <person name="Copeland A."/>
            <person name="Lapidus A."/>
            <person name="Glavina del Rio T."/>
            <person name="Dalin E."/>
            <person name="Tice H."/>
            <person name="Bruce D."/>
            <person name="Goodwin L."/>
            <person name="Pitluck S."/>
            <person name="Peters L."/>
            <person name="Ovchinnikova G."/>
            <person name="Teshima H."/>
            <person name="Kyrpides N."/>
            <person name="Mavromatis K."/>
            <person name="Ivanova N."/>
            <person name="Brettin T."/>
            <person name="Detter J.C."/>
            <person name="Han C."/>
            <person name="Larimer F."/>
            <person name="Land M."/>
            <person name="Hauser L."/>
            <person name="Markowitz V."/>
            <person name="Cheng J.-F."/>
            <person name="Hugenholtz P."/>
            <person name="Woyke T."/>
            <person name="Wu D."/>
            <person name="Brambilla E."/>
            <person name="Klenk H.-P."/>
            <person name="Eisen J.A."/>
        </authorList>
    </citation>
    <scope>NUCLEOTIDE SEQUENCE</scope>
    <source>
        <strain evidence="15">DSM 6220</strain>
    </source>
</reference>
<dbReference type="RefSeq" id="WP_014402509.1">
    <property type="nucleotide sequence ID" value="NC_017033.1"/>
</dbReference>
<keyword evidence="5 10" id="KW-0812">Transmembrane</keyword>
<keyword evidence="8 15" id="KW-0675">Receptor</keyword>
<dbReference type="PANTHER" id="PTHR32552">
    <property type="entry name" value="FERRICHROME IRON RECEPTOR-RELATED"/>
    <property type="match status" value="1"/>
</dbReference>
<dbReference type="GO" id="GO:0038023">
    <property type="term" value="F:signaling receptor activity"/>
    <property type="evidence" value="ECO:0007669"/>
    <property type="project" value="InterPro"/>
</dbReference>
<protein>
    <submittedName>
        <fullName evidence="15">TonB-dependent siderophore receptor</fullName>
    </submittedName>
</protein>
<dbReference type="GO" id="GO:0009279">
    <property type="term" value="C:cell outer membrane"/>
    <property type="evidence" value="ECO:0007669"/>
    <property type="project" value="UniProtKB-SubCell"/>
</dbReference>
<evidence type="ECO:0000313" key="16">
    <source>
        <dbReference type="Proteomes" id="UP000005234"/>
    </source>
</evidence>
<dbReference type="InterPro" id="IPR000531">
    <property type="entry name" value="Beta-barrel_TonB"/>
</dbReference>
<dbReference type="eggNOG" id="COG4773">
    <property type="taxonomic scope" value="Bacteria"/>
</dbReference>
<evidence type="ECO:0000256" key="1">
    <source>
        <dbReference type="ARBA" id="ARBA00004571"/>
    </source>
</evidence>
<sequence length="761" mass="83339">MKLSLQIKHLLTQHRWPAALAIGLIVDINGSPSATAASAIEQPTADDTQAVTDAASQHGTPAPVKTRKARRLQSIVVTSGSGRSSYQGQIAEIGSFTPQSIHDTPASISQVTRSVMDDQQAKLLSDVVRNDASVQLNDAATGYYEGLSIRGFPLDQATGYQINGLTIAGEQNVALENKQSVDILKGESAFQNGVGSPGGIIDYETKRPADIHSLTIGTDAQGSRYYAGDFGWLARDKNFGIRLNFAHEAIHSPIQYADGQRNVLSLAADWRITARSSLQVDAEWQRRSQISVNGYQLLGGTTLPGHVSNASFIGYQPWVQPTTFNAYNLSARYNYSFGDDWRLSIRAGSSWSDLNDNMVYAYGCYYQSACSNAAGHYFSAAGGYDIYDYRMPVEDYRNNEVQALLFGDIDDGPVHQSVTLGISAFQHKVVESGEVYDYVGSGNIYSATPYYPRDDDSVTPAQTVLDSRQFAVFGSDQLSFGQHWQLSLGGREVFLREKAFDSDSGSLQRDTRQNVFLPQTALVYKPSDQWMLYASYSKGLSLGNQAPWWATNANQFFTPYVSRQTELGAKWSASPRLSINAALFDMTQPFSYARPDSSEEGYTYVREGSERHLGAELSAAGEITDHLRITSSLAYIHATASGSGYRAYDGVQVINQPRLKAAVYAHYDLPWVPQLSLLGGVNYSSRKSVLNDASVQAPAFVTLSLGASLLTHVEGHALTFRLSIDNLTNRFYWADAGASGGDMFLYPGQPRTARLSAQYDF</sequence>
<evidence type="ECO:0000259" key="14">
    <source>
        <dbReference type="Pfam" id="PF07715"/>
    </source>
</evidence>
<dbReference type="Pfam" id="PF00593">
    <property type="entry name" value="TonB_dep_Rec_b-barrel"/>
    <property type="match status" value="1"/>
</dbReference>
<dbReference type="Pfam" id="PF07715">
    <property type="entry name" value="Plug"/>
    <property type="match status" value="1"/>
</dbReference>
<evidence type="ECO:0000256" key="9">
    <source>
        <dbReference type="ARBA" id="ARBA00023237"/>
    </source>
</evidence>
<dbReference type="GO" id="GO:0015891">
    <property type="term" value="P:siderophore transport"/>
    <property type="evidence" value="ECO:0007669"/>
    <property type="project" value="InterPro"/>
</dbReference>
<feature type="region of interest" description="Disordered" evidence="12">
    <location>
        <begin position="41"/>
        <end position="65"/>
    </location>
</feature>
<dbReference type="InterPro" id="IPR036942">
    <property type="entry name" value="Beta-barrel_TonB_sf"/>
</dbReference>
<dbReference type="PANTHER" id="PTHR32552:SF83">
    <property type="entry name" value="BLR3904 PROTEIN"/>
    <property type="match status" value="1"/>
</dbReference>
<feature type="compositionally biased region" description="Low complexity" evidence="12">
    <location>
        <begin position="45"/>
        <end position="55"/>
    </location>
</feature>
<keyword evidence="16" id="KW-1185">Reference proteome</keyword>
<evidence type="ECO:0000256" key="10">
    <source>
        <dbReference type="PROSITE-ProRule" id="PRU01360"/>
    </source>
</evidence>
<accession>H8L367</accession>
<dbReference type="InterPro" id="IPR010105">
    <property type="entry name" value="TonB_sidphr_rcpt"/>
</dbReference>
<comment type="similarity">
    <text evidence="2 10 11">Belongs to the TonB-dependent receptor family.</text>
</comment>
<evidence type="ECO:0000256" key="3">
    <source>
        <dbReference type="ARBA" id="ARBA00022448"/>
    </source>
</evidence>
<dbReference type="Gene3D" id="2.40.170.20">
    <property type="entry name" value="TonB-dependent receptor, beta-barrel domain"/>
    <property type="match status" value="1"/>
</dbReference>
<dbReference type="GO" id="GO:0015344">
    <property type="term" value="F:siderophore uptake transmembrane transporter activity"/>
    <property type="evidence" value="ECO:0007669"/>
    <property type="project" value="TreeGrafter"/>
</dbReference>
<dbReference type="InterPro" id="IPR039426">
    <property type="entry name" value="TonB-dep_rcpt-like"/>
</dbReference>
<comment type="subcellular location">
    <subcellularLocation>
        <location evidence="1 10">Cell outer membrane</location>
        <topology evidence="1 10">Multi-pass membrane protein</topology>
    </subcellularLocation>
</comment>
<evidence type="ECO:0000259" key="13">
    <source>
        <dbReference type="Pfam" id="PF00593"/>
    </source>
</evidence>
<dbReference type="Gene3D" id="2.170.130.10">
    <property type="entry name" value="TonB-dependent receptor, plug domain"/>
    <property type="match status" value="1"/>
</dbReference>
<keyword evidence="9 10" id="KW-0998">Cell outer membrane</keyword>
<dbReference type="InterPro" id="IPR037066">
    <property type="entry name" value="Plug_dom_sf"/>
</dbReference>
<dbReference type="OrthoDB" id="8732650at2"/>
<name>H8L367_FRAAD</name>
<proteinExistence type="inferred from homology"/>
<evidence type="ECO:0000256" key="8">
    <source>
        <dbReference type="ARBA" id="ARBA00023170"/>
    </source>
</evidence>
<dbReference type="STRING" id="767434.Fraau_1042"/>
<evidence type="ECO:0000256" key="12">
    <source>
        <dbReference type="SAM" id="MobiDB-lite"/>
    </source>
</evidence>
<dbReference type="EMBL" id="CP003350">
    <property type="protein sequence ID" value="AFC85503.1"/>
    <property type="molecule type" value="Genomic_DNA"/>
</dbReference>
<gene>
    <name evidence="15" type="ordered locus">Fraau_1042</name>
</gene>
<evidence type="ECO:0000313" key="15">
    <source>
        <dbReference type="EMBL" id="AFC85503.1"/>
    </source>
</evidence>
<evidence type="ECO:0000256" key="6">
    <source>
        <dbReference type="ARBA" id="ARBA00023077"/>
    </source>
</evidence>
<organism evidence="15 16">
    <name type="scientific">Frateuria aurantia (strain ATCC 33424 / DSM 6220 / KCTC 2777 / LMG 1558 / NBRC 3245 / NCIMB 13370)</name>
    <name type="common">Acetobacter aurantius</name>
    <dbReference type="NCBI Taxonomy" id="767434"/>
    <lineage>
        <taxon>Bacteria</taxon>
        <taxon>Pseudomonadati</taxon>
        <taxon>Pseudomonadota</taxon>
        <taxon>Gammaproteobacteria</taxon>
        <taxon>Lysobacterales</taxon>
        <taxon>Rhodanobacteraceae</taxon>
        <taxon>Frateuria</taxon>
    </lineage>
</organism>
<dbReference type="Proteomes" id="UP000005234">
    <property type="component" value="Chromosome"/>
</dbReference>
<evidence type="ECO:0000256" key="11">
    <source>
        <dbReference type="RuleBase" id="RU003357"/>
    </source>
</evidence>
<keyword evidence="7 10" id="KW-0472">Membrane</keyword>
<dbReference type="AlphaFoldDB" id="H8L367"/>
<keyword evidence="4 10" id="KW-1134">Transmembrane beta strand</keyword>
<feature type="domain" description="TonB-dependent receptor plug" evidence="14">
    <location>
        <begin position="102"/>
        <end position="200"/>
    </location>
</feature>
<dbReference type="PROSITE" id="PS52016">
    <property type="entry name" value="TONB_DEPENDENT_REC_3"/>
    <property type="match status" value="1"/>
</dbReference>